<dbReference type="Gene3D" id="2.130.10.10">
    <property type="entry name" value="YVTN repeat-like/Quinoprotein amine dehydrogenase"/>
    <property type="match status" value="2"/>
</dbReference>
<keyword evidence="5" id="KW-1185">Reference proteome</keyword>
<dbReference type="RefSeq" id="WP_008511548.1">
    <property type="nucleotide sequence ID" value="NZ_CM001403.1"/>
</dbReference>
<dbReference type="OrthoDB" id="9813892at2"/>
<dbReference type="eggNOG" id="COG4447">
    <property type="taxonomic scope" value="Bacteria"/>
</dbReference>
<evidence type="ECO:0000256" key="2">
    <source>
        <dbReference type="ARBA" id="ARBA00023276"/>
    </source>
</evidence>
<evidence type="ECO:0000259" key="3">
    <source>
        <dbReference type="Pfam" id="PF14870"/>
    </source>
</evidence>
<dbReference type="Pfam" id="PF02012">
    <property type="entry name" value="BNR"/>
    <property type="match status" value="1"/>
</dbReference>
<dbReference type="InterPro" id="IPR015943">
    <property type="entry name" value="WD40/YVTN_repeat-like_dom_sf"/>
</dbReference>
<dbReference type="GO" id="GO:0015979">
    <property type="term" value="P:photosynthesis"/>
    <property type="evidence" value="ECO:0007669"/>
    <property type="project" value="UniProtKB-KW"/>
</dbReference>
<evidence type="ECO:0000313" key="5">
    <source>
        <dbReference type="Proteomes" id="UP000002774"/>
    </source>
</evidence>
<dbReference type="CDD" id="cd15482">
    <property type="entry name" value="Sialidase_non-viral"/>
    <property type="match status" value="1"/>
</dbReference>
<dbReference type="SUPFAM" id="SSF50939">
    <property type="entry name" value="Sialidases"/>
    <property type="match status" value="1"/>
</dbReference>
<dbReference type="AlphaFoldDB" id="H1YB00"/>
<name>H1YB00_9SPHI</name>
<proteinExistence type="predicted"/>
<reference evidence="4" key="1">
    <citation type="submission" date="2011-09" db="EMBL/GenBank/DDBJ databases">
        <title>The permanent draft genome of Mucilaginibacter paludis DSM 18603.</title>
        <authorList>
            <consortium name="US DOE Joint Genome Institute (JGI-PGF)"/>
            <person name="Lucas S."/>
            <person name="Han J."/>
            <person name="Lapidus A."/>
            <person name="Bruce D."/>
            <person name="Goodwin L."/>
            <person name="Pitluck S."/>
            <person name="Peters L."/>
            <person name="Kyrpides N."/>
            <person name="Mavromatis K."/>
            <person name="Ivanova N."/>
            <person name="Mikhailova N."/>
            <person name="Held B."/>
            <person name="Detter J.C."/>
            <person name="Tapia R."/>
            <person name="Han C."/>
            <person name="Land M."/>
            <person name="Hauser L."/>
            <person name="Markowitz V."/>
            <person name="Cheng J.-F."/>
            <person name="Hugenholtz P."/>
            <person name="Woyke T."/>
            <person name="Wu D."/>
            <person name="Tindall B."/>
            <person name="Brambilla E."/>
            <person name="Klenk H.-P."/>
            <person name="Eisen J.A."/>
        </authorList>
    </citation>
    <scope>NUCLEOTIDE SEQUENCE [LARGE SCALE GENOMIC DNA]</scope>
    <source>
        <strain evidence="4">DSM 18603</strain>
    </source>
</reference>
<dbReference type="PANTHER" id="PTHR47199:SF2">
    <property type="entry name" value="PHOTOSYSTEM II STABILITY_ASSEMBLY FACTOR HCF136, CHLOROPLASTIC"/>
    <property type="match status" value="1"/>
</dbReference>
<gene>
    <name evidence="4" type="ORF">Mucpa_5973</name>
</gene>
<dbReference type="InterPro" id="IPR036278">
    <property type="entry name" value="Sialidase_sf"/>
</dbReference>
<sequence>MIKKTLHFILVAGLIFLGGVSPAFSQKVTVLQQGRPSSLRGLSVVDDKIAWVSGSKGYVACTKDAGKTWNWMQIKGFEQSDFRDIEAFSAKEAVVMSSGTPAVILKTLDGGLNWQVRYHNRDTSVFLDAMDFKSKYGCIMGDPINNHFVIFETFDRGATWKQRDVAKTPLARAGEAAFAASGSCLMINTSGLMRNYELALASGGSVANIVYTLSAGKKWFQHVLPLVQGTTSSGAFSVAADGKHWVAVGGDYQHDQRTDSTACYSVDAGKTWKMAKATPAFQSCVEYLSGSKYLATGTSGTNFSKDGGITWKKIDANSFNVCNKAKSGKLVLLAGNNGKIAVFTPPKEYLIPYIKL</sequence>
<protein>
    <submittedName>
        <fullName evidence="4">Oxidoreductase</fullName>
    </submittedName>
</protein>
<keyword evidence="1" id="KW-0602">Photosynthesis</keyword>
<dbReference type="PANTHER" id="PTHR47199">
    <property type="entry name" value="PHOTOSYSTEM II STABILITY/ASSEMBLY FACTOR HCF136, CHLOROPLASTIC"/>
    <property type="match status" value="1"/>
</dbReference>
<dbReference type="EMBL" id="CM001403">
    <property type="protein sequence ID" value="EHQ30033.1"/>
    <property type="molecule type" value="Genomic_DNA"/>
</dbReference>
<evidence type="ECO:0000256" key="1">
    <source>
        <dbReference type="ARBA" id="ARBA00022531"/>
    </source>
</evidence>
<feature type="domain" description="Photosynthesis system II assembly factor Ycf48/Hcf136-like" evidence="3">
    <location>
        <begin position="71"/>
        <end position="162"/>
    </location>
</feature>
<dbReference type="InterPro" id="IPR028203">
    <property type="entry name" value="PSII_CF48-like_dom"/>
</dbReference>
<dbReference type="HOGENOM" id="CLU_064269_0_0_10"/>
<organism evidence="4 5">
    <name type="scientific">Mucilaginibacter paludis DSM 18603</name>
    <dbReference type="NCBI Taxonomy" id="714943"/>
    <lineage>
        <taxon>Bacteria</taxon>
        <taxon>Pseudomonadati</taxon>
        <taxon>Bacteroidota</taxon>
        <taxon>Sphingobacteriia</taxon>
        <taxon>Sphingobacteriales</taxon>
        <taxon>Sphingobacteriaceae</taxon>
        <taxon>Mucilaginibacter</taxon>
    </lineage>
</organism>
<evidence type="ECO:0000313" key="4">
    <source>
        <dbReference type="EMBL" id="EHQ30033.1"/>
    </source>
</evidence>
<dbReference type="STRING" id="714943.Mucpa_5973"/>
<accession>H1YB00</accession>
<dbReference type="Pfam" id="PF14870">
    <property type="entry name" value="PSII_BNR"/>
    <property type="match status" value="1"/>
</dbReference>
<dbReference type="InterPro" id="IPR002860">
    <property type="entry name" value="BNR_rpt"/>
</dbReference>
<dbReference type="GO" id="GO:0009523">
    <property type="term" value="C:photosystem II"/>
    <property type="evidence" value="ECO:0007669"/>
    <property type="project" value="UniProtKB-KW"/>
</dbReference>
<dbReference type="Proteomes" id="UP000002774">
    <property type="component" value="Chromosome"/>
</dbReference>
<keyword evidence="2" id="KW-0604">Photosystem II</keyword>